<dbReference type="InterPro" id="IPR002656">
    <property type="entry name" value="Acyl_transf_3_dom"/>
</dbReference>
<dbReference type="GO" id="GO:0016747">
    <property type="term" value="F:acyltransferase activity, transferring groups other than amino-acyl groups"/>
    <property type="evidence" value="ECO:0007669"/>
    <property type="project" value="InterPro"/>
</dbReference>
<feature type="transmembrane region" description="Helical" evidence="2">
    <location>
        <begin position="318"/>
        <end position="336"/>
    </location>
</feature>
<dbReference type="Proteomes" id="UP000057181">
    <property type="component" value="Chromosome"/>
</dbReference>
<feature type="domain" description="Acyltransferase 3" evidence="3">
    <location>
        <begin position="32"/>
        <end position="362"/>
    </location>
</feature>
<dbReference type="STRING" id="446860.AS188_13725"/>
<accession>A0A0U2XQZ7</accession>
<dbReference type="InterPro" id="IPR050879">
    <property type="entry name" value="Acyltransferase_3"/>
</dbReference>
<protein>
    <recommendedName>
        <fullName evidence="7">Acyltransferase</fullName>
    </recommendedName>
</protein>
<keyword evidence="2" id="KW-1133">Transmembrane helix</keyword>
<keyword evidence="2" id="KW-0812">Transmembrane</keyword>
<feature type="domain" description="SGNH" evidence="4">
    <location>
        <begin position="468"/>
        <end position="679"/>
    </location>
</feature>
<dbReference type="OrthoDB" id="3404679at2"/>
<feature type="transmembrane region" description="Helical" evidence="2">
    <location>
        <begin position="194"/>
        <end position="215"/>
    </location>
</feature>
<dbReference type="InterPro" id="IPR043968">
    <property type="entry name" value="SGNH"/>
</dbReference>
<dbReference type="Pfam" id="PF01757">
    <property type="entry name" value="Acyl_transf_3"/>
    <property type="match status" value="1"/>
</dbReference>
<evidence type="ECO:0000313" key="6">
    <source>
        <dbReference type="Proteomes" id="UP000057181"/>
    </source>
</evidence>
<feature type="transmembrane region" description="Helical" evidence="2">
    <location>
        <begin position="96"/>
        <end position="115"/>
    </location>
</feature>
<evidence type="ECO:0000256" key="2">
    <source>
        <dbReference type="SAM" id="Phobius"/>
    </source>
</evidence>
<dbReference type="Pfam" id="PF19040">
    <property type="entry name" value="SGNH"/>
    <property type="match status" value="1"/>
</dbReference>
<feature type="transmembrane region" description="Helical" evidence="2">
    <location>
        <begin position="227"/>
        <end position="246"/>
    </location>
</feature>
<feature type="region of interest" description="Disordered" evidence="1">
    <location>
        <begin position="594"/>
        <end position="617"/>
    </location>
</feature>
<sequence length="696" mass="75614">MPTALGPAPWARTPAQERPADRPSRFSGFRPEVQGLRFVAVLLVVVYHVFLDRVSGGVDIFLLISAFFLTLSFVRKLEAGRPLALGRYWLHVFKRLLPLAVLTILGTLVLVALFYPEFDVARWRSQALASVFYVENWALAVAQVDYYAVDDSGSSPFQHFWSLSVQGQVFLLWPVIFAGAAVVCRRFRWRPVPVLAVAFGAVFVGSLVFSVVRTAGDQAFTYFDTRARLWEFALGSLLALAVPYLNPAKGLRVVLGWAGLVSMVLVGVLVDVQGAFPGWIALWPLCSAAAVIVAGSSGSRFGVDRVLASGPLVRLGDAAYALYLVHWPLLITYLVVRDRPVAGPRSGVVLIVVSLVLAVVATRWVENPLKRWAWPERSARRLAVVVVVCLGLVAVPVLGWAQADARRAAQIAAEAERNNPGAAALAPGFEYRGDPDAPTIPVIDADYWGAPGTGEPCPADLGVEPRYQERCRETVPQEDPSATVLLLGNSHVHHWATAVEQLARENGWRVVTYLQPGCLYSTVEEQDYPEDCATWLEGTGPVIDAVDPDLVLGQGTRTSTTGEELTPGAEARMRELDARGVTFVGLRDTPRFEFSPPRCAQENGADDPACTTTGHPAVNTPNPLDPLADELAHVATVDMGDLVCPEGTCRPVVGNVHTYWDDDHLSIDYVRTLTPMLAQRLAAALAEDGVRLPGLP</sequence>
<feature type="transmembrane region" description="Helical" evidence="2">
    <location>
        <begin position="382"/>
        <end position="401"/>
    </location>
</feature>
<dbReference type="PANTHER" id="PTHR23028:SF53">
    <property type="entry name" value="ACYL_TRANSF_3 DOMAIN-CONTAINING PROTEIN"/>
    <property type="match status" value="1"/>
</dbReference>
<dbReference type="GO" id="GO:0009103">
    <property type="term" value="P:lipopolysaccharide biosynthetic process"/>
    <property type="evidence" value="ECO:0007669"/>
    <property type="project" value="TreeGrafter"/>
</dbReference>
<gene>
    <name evidence="5" type="ORF">AS188_13725</name>
</gene>
<reference evidence="5 6" key="1">
    <citation type="submission" date="2015-11" db="EMBL/GenBank/DDBJ databases">
        <title>Complete Genome Sequence of Kocuria flava strain HO-9041.</title>
        <authorList>
            <person name="Zhou M."/>
            <person name="Dai J."/>
        </authorList>
    </citation>
    <scope>NUCLEOTIDE SEQUENCE [LARGE SCALE GENOMIC DNA]</scope>
    <source>
        <strain evidence="5 6">HO-9041</strain>
    </source>
</reference>
<feature type="transmembrane region" description="Helical" evidence="2">
    <location>
        <begin position="57"/>
        <end position="75"/>
    </location>
</feature>
<keyword evidence="2" id="KW-0472">Membrane</keyword>
<dbReference type="AlphaFoldDB" id="A0A0U2XQZ7"/>
<dbReference type="RefSeq" id="WP_058859313.1">
    <property type="nucleotide sequence ID" value="NZ_CP013254.1"/>
</dbReference>
<feature type="transmembrane region" description="Helical" evidence="2">
    <location>
        <begin position="160"/>
        <end position="182"/>
    </location>
</feature>
<feature type="transmembrane region" description="Helical" evidence="2">
    <location>
        <begin position="253"/>
        <end position="270"/>
    </location>
</feature>
<dbReference type="PANTHER" id="PTHR23028">
    <property type="entry name" value="ACETYLTRANSFERASE"/>
    <property type="match status" value="1"/>
</dbReference>
<proteinExistence type="predicted"/>
<organism evidence="5 6">
    <name type="scientific">Kocuria flava</name>
    <dbReference type="NCBI Taxonomy" id="446860"/>
    <lineage>
        <taxon>Bacteria</taxon>
        <taxon>Bacillati</taxon>
        <taxon>Actinomycetota</taxon>
        <taxon>Actinomycetes</taxon>
        <taxon>Micrococcales</taxon>
        <taxon>Micrococcaceae</taxon>
        <taxon>Kocuria</taxon>
    </lineage>
</organism>
<evidence type="ECO:0000256" key="1">
    <source>
        <dbReference type="SAM" id="MobiDB-lite"/>
    </source>
</evidence>
<name>A0A0U2XQZ7_9MICC</name>
<dbReference type="GO" id="GO:0016020">
    <property type="term" value="C:membrane"/>
    <property type="evidence" value="ECO:0007669"/>
    <property type="project" value="TreeGrafter"/>
</dbReference>
<feature type="transmembrane region" description="Helical" evidence="2">
    <location>
        <begin position="35"/>
        <end position="51"/>
    </location>
</feature>
<feature type="transmembrane region" description="Helical" evidence="2">
    <location>
        <begin position="342"/>
        <end position="361"/>
    </location>
</feature>
<feature type="region of interest" description="Disordered" evidence="1">
    <location>
        <begin position="1"/>
        <end position="26"/>
    </location>
</feature>
<evidence type="ECO:0008006" key="7">
    <source>
        <dbReference type="Google" id="ProtNLM"/>
    </source>
</evidence>
<dbReference type="KEGG" id="kfv:AS188_13725"/>
<evidence type="ECO:0000259" key="3">
    <source>
        <dbReference type="Pfam" id="PF01757"/>
    </source>
</evidence>
<evidence type="ECO:0000259" key="4">
    <source>
        <dbReference type="Pfam" id="PF19040"/>
    </source>
</evidence>
<dbReference type="EMBL" id="CP013254">
    <property type="protein sequence ID" value="ALU40626.1"/>
    <property type="molecule type" value="Genomic_DNA"/>
</dbReference>
<evidence type="ECO:0000313" key="5">
    <source>
        <dbReference type="EMBL" id="ALU40626.1"/>
    </source>
</evidence>
<feature type="transmembrane region" description="Helical" evidence="2">
    <location>
        <begin position="276"/>
        <end position="297"/>
    </location>
</feature>